<evidence type="ECO:0000313" key="2">
    <source>
        <dbReference type="Proteomes" id="UP001062846"/>
    </source>
</evidence>
<dbReference type="Proteomes" id="UP001062846">
    <property type="component" value="Chromosome 12"/>
</dbReference>
<dbReference type="EMBL" id="CM046399">
    <property type="protein sequence ID" value="KAI8528709.1"/>
    <property type="molecule type" value="Genomic_DNA"/>
</dbReference>
<keyword evidence="2" id="KW-1185">Reference proteome</keyword>
<evidence type="ECO:0000313" key="1">
    <source>
        <dbReference type="EMBL" id="KAI8528709.1"/>
    </source>
</evidence>
<comment type="caution">
    <text evidence="1">The sequence shown here is derived from an EMBL/GenBank/DDBJ whole genome shotgun (WGS) entry which is preliminary data.</text>
</comment>
<sequence length="91" mass="9796">MRSEPSDARSDGSKVHNAVLRTPLHSTIPPILTLEISWAHTNDKLLLTGRLGCGSHPQLGLSPQPPEKTSVTLSSHGAAHLFVSRDMQIVP</sequence>
<organism evidence="1 2">
    <name type="scientific">Rhododendron molle</name>
    <name type="common">Chinese azalea</name>
    <name type="synonym">Azalea mollis</name>
    <dbReference type="NCBI Taxonomy" id="49168"/>
    <lineage>
        <taxon>Eukaryota</taxon>
        <taxon>Viridiplantae</taxon>
        <taxon>Streptophyta</taxon>
        <taxon>Embryophyta</taxon>
        <taxon>Tracheophyta</taxon>
        <taxon>Spermatophyta</taxon>
        <taxon>Magnoliopsida</taxon>
        <taxon>eudicotyledons</taxon>
        <taxon>Gunneridae</taxon>
        <taxon>Pentapetalae</taxon>
        <taxon>asterids</taxon>
        <taxon>Ericales</taxon>
        <taxon>Ericaceae</taxon>
        <taxon>Ericoideae</taxon>
        <taxon>Rhodoreae</taxon>
        <taxon>Rhododendron</taxon>
    </lineage>
</organism>
<proteinExistence type="predicted"/>
<protein>
    <submittedName>
        <fullName evidence="1">Uncharacterized protein</fullName>
    </submittedName>
</protein>
<gene>
    <name evidence="1" type="ORF">RHMOL_Rhmol12G0168600</name>
</gene>
<name>A0ACC0LK07_RHOML</name>
<reference evidence="1" key="1">
    <citation type="submission" date="2022-02" db="EMBL/GenBank/DDBJ databases">
        <title>Plant Genome Project.</title>
        <authorList>
            <person name="Zhang R.-G."/>
        </authorList>
    </citation>
    <scope>NUCLEOTIDE SEQUENCE</scope>
    <source>
        <strain evidence="1">AT1</strain>
    </source>
</reference>
<accession>A0ACC0LK07</accession>